<dbReference type="Pfam" id="PF12710">
    <property type="entry name" value="HAD"/>
    <property type="match status" value="1"/>
</dbReference>
<dbReference type="InterPro" id="IPR023214">
    <property type="entry name" value="HAD_sf"/>
</dbReference>
<gene>
    <name evidence="1" type="ORF">SEPMUDRAFT_50585</name>
</gene>
<accession>M3CZG1</accession>
<sequence>MTPTNRLKRPIRLVLDYDGTLTVKDTMAIYGTLPKNNHSPKLTWEDIVNAYMKDYESYQKQHFPWHNYDRTEYSSWLASRKQIEHQSAKRVQDAGFFQGVRRKDVEDAVDRAFETGELEPRAGWTDLLEACYHQSGSTVEILSVNWSETAIRRSLQVGASRRLESNVLNAMPIHANEIEGLDSLEGSSGQVIRSDGTDIRTSDDKLRRMKACGNNGGQFTVYIGDSSTDFDCLCEADIGIWLFDVPEEAYEGASKKVFSPLEYVPPRLSTLKDVAGEKAMFYWAPDFKTVLEVLSTSGS</sequence>
<dbReference type="OMA" id="STTDMEC"/>
<organism evidence="1 2">
    <name type="scientific">Sphaerulina musiva (strain SO2202)</name>
    <name type="common">Poplar stem canker fungus</name>
    <name type="synonym">Septoria musiva</name>
    <dbReference type="NCBI Taxonomy" id="692275"/>
    <lineage>
        <taxon>Eukaryota</taxon>
        <taxon>Fungi</taxon>
        <taxon>Dikarya</taxon>
        <taxon>Ascomycota</taxon>
        <taxon>Pezizomycotina</taxon>
        <taxon>Dothideomycetes</taxon>
        <taxon>Dothideomycetidae</taxon>
        <taxon>Mycosphaerellales</taxon>
        <taxon>Mycosphaerellaceae</taxon>
        <taxon>Sphaerulina</taxon>
    </lineage>
</organism>
<evidence type="ECO:0000313" key="1">
    <source>
        <dbReference type="EMBL" id="EMF10019.1"/>
    </source>
</evidence>
<dbReference type="EMBL" id="KB456268">
    <property type="protein sequence ID" value="EMF10019.1"/>
    <property type="molecule type" value="Genomic_DNA"/>
</dbReference>
<evidence type="ECO:0000313" key="2">
    <source>
        <dbReference type="Proteomes" id="UP000016931"/>
    </source>
</evidence>
<evidence type="ECO:0008006" key="3">
    <source>
        <dbReference type="Google" id="ProtNLM"/>
    </source>
</evidence>
<dbReference type="SUPFAM" id="SSF56784">
    <property type="entry name" value="HAD-like"/>
    <property type="match status" value="1"/>
</dbReference>
<dbReference type="InterPro" id="IPR050849">
    <property type="entry name" value="HAD-like_hydrolase_phosphatase"/>
</dbReference>
<name>M3CZG1_SPHMS</name>
<dbReference type="PANTHER" id="PTHR28181:SF1">
    <property type="entry name" value="COLD TOLERANCE PROTEIN 1"/>
    <property type="match status" value="1"/>
</dbReference>
<dbReference type="Proteomes" id="UP000016931">
    <property type="component" value="Unassembled WGS sequence"/>
</dbReference>
<keyword evidence="2" id="KW-1185">Reference proteome</keyword>
<reference evidence="1 2" key="1">
    <citation type="journal article" date="2012" name="PLoS Pathog.">
        <title>Diverse lifestyles and strategies of plant pathogenesis encoded in the genomes of eighteen Dothideomycetes fungi.</title>
        <authorList>
            <person name="Ohm R.A."/>
            <person name="Feau N."/>
            <person name="Henrissat B."/>
            <person name="Schoch C.L."/>
            <person name="Horwitz B.A."/>
            <person name="Barry K.W."/>
            <person name="Condon B.J."/>
            <person name="Copeland A.C."/>
            <person name="Dhillon B."/>
            <person name="Glaser F."/>
            <person name="Hesse C.N."/>
            <person name="Kosti I."/>
            <person name="LaButti K."/>
            <person name="Lindquist E.A."/>
            <person name="Lucas S."/>
            <person name="Salamov A.A."/>
            <person name="Bradshaw R.E."/>
            <person name="Ciuffetti L."/>
            <person name="Hamelin R.C."/>
            <person name="Kema G.H.J."/>
            <person name="Lawrence C."/>
            <person name="Scott J.A."/>
            <person name="Spatafora J.W."/>
            <person name="Turgeon B.G."/>
            <person name="de Wit P.J.G.M."/>
            <person name="Zhong S."/>
            <person name="Goodwin S.B."/>
            <person name="Grigoriev I.V."/>
        </authorList>
    </citation>
    <scope>NUCLEOTIDE SEQUENCE [LARGE SCALE GENOMIC DNA]</scope>
    <source>
        <strain evidence="1 2">SO2202</strain>
    </source>
</reference>
<dbReference type="STRING" id="692275.M3CZG1"/>
<dbReference type="RefSeq" id="XP_016758140.1">
    <property type="nucleotide sequence ID" value="XM_016909168.1"/>
</dbReference>
<dbReference type="AlphaFoldDB" id="M3CZG1"/>
<dbReference type="eggNOG" id="ENOG502S7B4">
    <property type="taxonomic scope" value="Eukaryota"/>
</dbReference>
<proteinExistence type="predicted"/>
<dbReference type="OrthoDB" id="10255128at2759"/>
<protein>
    <recommendedName>
        <fullName evidence="3">HAD-like protein</fullName>
    </recommendedName>
</protein>
<dbReference type="Gene3D" id="3.40.50.1000">
    <property type="entry name" value="HAD superfamily/HAD-like"/>
    <property type="match status" value="1"/>
</dbReference>
<dbReference type="InterPro" id="IPR036412">
    <property type="entry name" value="HAD-like_sf"/>
</dbReference>
<dbReference type="GeneID" id="27906305"/>
<dbReference type="HOGENOM" id="CLU_056574_1_0_1"/>
<dbReference type="PANTHER" id="PTHR28181">
    <property type="entry name" value="UPF0655 PROTEIN YCR015C"/>
    <property type="match status" value="1"/>
</dbReference>